<dbReference type="EMBL" id="JAPWGL010000006">
    <property type="protein sequence ID" value="MCZ4225278.1"/>
    <property type="molecule type" value="Genomic_DNA"/>
</dbReference>
<dbReference type="Pfam" id="PF13749">
    <property type="entry name" value="HATPase_c_4"/>
    <property type="match status" value="1"/>
</dbReference>
<proteinExistence type="predicted"/>
<dbReference type="PANTHER" id="PTHR30595:SF6">
    <property type="entry name" value="SCHLAFEN ALBA-2 DOMAIN-CONTAINING PROTEIN"/>
    <property type="match status" value="1"/>
</dbReference>
<feature type="domain" description="Schlafen AlbA-2" evidence="1">
    <location>
        <begin position="12"/>
        <end position="130"/>
    </location>
</feature>
<evidence type="ECO:0000313" key="2">
    <source>
        <dbReference type="EMBL" id="MCZ4225278.1"/>
    </source>
</evidence>
<name>A0ABT4L257_9SPHI</name>
<dbReference type="Proteomes" id="UP001144341">
    <property type="component" value="Unassembled WGS sequence"/>
</dbReference>
<dbReference type="InterPro" id="IPR038475">
    <property type="entry name" value="RecG_C_sf"/>
</dbReference>
<sequence length="474" mass="53316">MDHTLGNVPLELNDLDWKESLSANTNKLAQHISALSNYPGGGFIVFGINDKTAEVVGILHQQANLIVERLSSIGRDSLEPNVSLDHSIEVFKEKEILIVFIKESAVKPVYLKSKTIEDTFVRTGGCTQKASRQEVGGLLLNSKTPNYEELHSTKLLTEMQVLSLLDYRELFNLLSKPIPATSSEIIYLLKDEGIIIEENNGYYITNLGALTCAVNLNDFDGLSRKSIRVIKYKGLNKVETEREYPGSKGYAIGFEGLINFVKQMLPSSEIIKSAFRSEQTIFPEIALRELFANALIHQDFNIRGTGPVIEIFDDRISITNPGRLLPSKKLDRIIGTTPLSRNEKLASSFRRLKICEERGSGFTKTIAGIELYGLPPLKIEELETAFRATLYIPKPFAKLSEVERIEACYQHAIIQYLSSGSMNNTSLRERFKMSERQRSQVSLVIKNTLEAGKIRLKDPDNNSTKFVEYIPYWG</sequence>
<dbReference type="RefSeq" id="WP_269416935.1">
    <property type="nucleotide sequence ID" value="NZ_JAPWGL010000006.1"/>
</dbReference>
<evidence type="ECO:0000313" key="3">
    <source>
        <dbReference type="Proteomes" id="UP001144341"/>
    </source>
</evidence>
<dbReference type="PANTHER" id="PTHR30595">
    <property type="entry name" value="GLPR-RELATED TRANSCRIPTIONAL REPRESSOR"/>
    <property type="match status" value="1"/>
</dbReference>
<evidence type="ECO:0000259" key="1">
    <source>
        <dbReference type="Pfam" id="PF04326"/>
    </source>
</evidence>
<accession>A0ABT4L257</accession>
<dbReference type="InterPro" id="IPR038461">
    <property type="entry name" value="Schlafen_AlbA_2_dom_sf"/>
</dbReference>
<dbReference type="InterPro" id="IPR007421">
    <property type="entry name" value="Schlafen_AlbA_2_dom"/>
</dbReference>
<dbReference type="Gene3D" id="3.30.950.30">
    <property type="entry name" value="Schlafen, AAA domain"/>
    <property type="match status" value="1"/>
</dbReference>
<protein>
    <submittedName>
        <fullName evidence="2">DNA binding domain-containing protein</fullName>
    </submittedName>
</protein>
<comment type="caution">
    <text evidence="2">The sequence shown here is derived from an EMBL/GenBank/DDBJ whole genome shotgun (WGS) entry which is preliminary data.</text>
</comment>
<organism evidence="2 3">
    <name type="scientific">Pedobacter rhodius</name>
    <dbReference type="NCBI Taxonomy" id="3004098"/>
    <lineage>
        <taxon>Bacteria</taxon>
        <taxon>Pseudomonadati</taxon>
        <taxon>Bacteroidota</taxon>
        <taxon>Sphingobacteriia</taxon>
        <taxon>Sphingobacteriales</taxon>
        <taxon>Sphingobacteriaceae</taxon>
        <taxon>Pedobacter</taxon>
    </lineage>
</organism>
<dbReference type="Gene3D" id="3.30.565.60">
    <property type="match status" value="1"/>
</dbReference>
<gene>
    <name evidence="2" type="ORF">O0931_18330</name>
</gene>
<keyword evidence="3" id="KW-1185">Reference proteome</keyword>
<reference evidence="2" key="1">
    <citation type="submission" date="2022-12" db="EMBL/GenBank/DDBJ databases">
        <title>Genome sequence of SJ11.</title>
        <authorList>
            <person name="Woo H."/>
        </authorList>
    </citation>
    <scope>NUCLEOTIDE SEQUENCE</scope>
    <source>
        <strain evidence="2">SJ11</strain>
    </source>
</reference>
<dbReference type="Pfam" id="PF04326">
    <property type="entry name" value="SLFN_AlbA_2"/>
    <property type="match status" value="1"/>
</dbReference>